<evidence type="ECO:0000313" key="2">
    <source>
        <dbReference type="Proteomes" id="UP001157938"/>
    </source>
</evidence>
<protein>
    <submittedName>
        <fullName evidence="1">Uncharacterized protein</fullName>
    </submittedName>
</protein>
<dbReference type="EMBL" id="CAKLBC010001355">
    <property type="protein sequence ID" value="CAH0491556.1"/>
    <property type="molecule type" value="Genomic_DNA"/>
</dbReference>
<comment type="caution">
    <text evidence="1">The sequence shown here is derived from an EMBL/GenBank/DDBJ whole genome shotgun (WGS) entry which is preliminary data.</text>
</comment>
<keyword evidence="2" id="KW-1185">Reference proteome</keyword>
<evidence type="ECO:0000313" key="1">
    <source>
        <dbReference type="EMBL" id="CAH0491556.1"/>
    </source>
</evidence>
<dbReference type="Proteomes" id="UP001157938">
    <property type="component" value="Unassembled WGS sequence"/>
</dbReference>
<accession>A0ABN8CEE4</accession>
<proteinExistence type="predicted"/>
<gene>
    <name evidence="1" type="ORF">PFR001_LOCUS6815</name>
</gene>
<name>A0ABN8CEE4_9STRA</name>
<reference evidence="1 2" key="1">
    <citation type="submission" date="2021-11" db="EMBL/GenBank/DDBJ databases">
        <authorList>
            <person name="Islam A."/>
            <person name="Islam S."/>
            <person name="Flora M.S."/>
            <person name="Rahman M."/>
            <person name="Ziaur R.M."/>
            <person name="Epstein J.H."/>
            <person name="Hassan M."/>
            <person name="Klassen M."/>
            <person name="Woodard K."/>
            <person name="Webb A."/>
            <person name="Webby R.J."/>
            <person name="El Zowalaty M.E."/>
        </authorList>
    </citation>
    <scope>NUCLEOTIDE SEQUENCE [LARGE SCALE GENOMIC DNA]</scope>
    <source>
        <strain evidence="1">Pf1</strain>
    </source>
</reference>
<sequence>MDESLTTVEKVIKLNYLLTAKDSALLEKEFQHIADFYSFAGVEISYPRFRVYERTRHAEDKIIQHALTHYQITG</sequence>
<organism evidence="1 2">
    <name type="scientific">Peronospora farinosa</name>
    <dbReference type="NCBI Taxonomy" id="134698"/>
    <lineage>
        <taxon>Eukaryota</taxon>
        <taxon>Sar</taxon>
        <taxon>Stramenopiles</taxon>
        <taxon>Oomycota</taxon>
        <taxon>Peronosporomycetes</taxon>
        <taxon>Peronosporales</taxon>
        <taxon>Peronosporaceae</taxon>
        <taxon>Peronospora</taxon>
    </lineage>
</organism>